<organism evidence="2 3">
    <name type="scientific">Lophiostoma macrostomum CBS 122681</name>
    <dbReference type="NCBI Taxonomy" id="1314788"/>
    <lineage>
        <taxon>Eukaryota</taxon>
        <taxon>Fungi</taxon>
        <taxon>Dikarya</taxon>
        <taxon>Ascomycota</taxon>
        <taxon>Pezizomycotina</taxon>
        <taxon>Dothideomycetes</taxon>
        <taxon>Pleosporomycetidae</taxon>
        <taxon>Pleosporales</taxon>
        <taxon>Lophiostomataceae</taxon>
        <taxon>Lophiostoma</taxon>
    </lineage>
</organism>
<accession>A0A6A6SR55</accession>
<dbReference type="AlphaFoldDB" id="A0A6A6SR55"/>
<evidence type="ECO:0000313" key="2">
    <source>
        <dbReference type="EMBL" id="KAF2649477.1"/>
    </source>
</evidence>
<sequence>MSNVHSQVSCGPSAVPGQPSPVLDIALRQAASLSLNDSEDYLRRFPTEVRLMIFEELLIVFPKIIFRGASTFGPLQKTEFDKEIEVPWQILSTCKKYYEEAVPILYGKNKLAFCTGVKGTPGMFWRFPVRPKFMPFLTELGVYFRADDPKTEASKRVGHFLLALNRHATNIEHLTVTAASDRYYEAACPWDIIFGEHPVAKALVHLVESKSVKHLTIRLQDGACFFPSFACFLNQTFHQHNDDPERTLTFTLSCTCPPGCPHHPADNCFQCGWPTEAKTMKPIEEAVEHPACVESCMGRMMDMQDDLFHLGILPPKDDDDEENEEDEDDEYLVNSGPYRIPLKALDLYDELKPAFHSGM</sequence>
<dbReference type="EMBL" id="MU004490">
    <property type="protein sequence ID" value="KAF2649477.1"/>
    <property type="molecule type" value="Genomic_DNA"/>
</dbReference>
<evidence type="ECO:0000256" key="1">
    <source>
        <dbReference type="SAM" id="MobiDB-lite"/>
    </source>
</evidence>
<dbReference type="OrthoDB" id="2951834at2759"/>
<dbReference type="Proteomes" id="UP000799324">
    <property type="component" value="Unassembled WGS sequence"/>
</dbReference>
<reference evidence="2" key="1">
    <citation type="journal article" date="2020" name="Stud. Mycol.">
        <title>101 Dothideomycetes genomes: a test case for predicting lifestyles and emergence of pathogens.</title>
        <authorList>
            <person name="Haridas S."/>
            <person name="Albert R."/>
            <person name="Binder M."/>
            <person name="Bloem J."/>
            <person name="Labutti K."/>
            <person name="Salamov A."/>
            <person name="Andreopoulos B."/>
            <person name="Baker S."/>
            <person name="Barry K."/>
            <person name="Bills G."/>
            <person name="Bluhm B."/>
            <person name="Cannon C."/>
            <person name="Castanera R."/>
            <person name="Culley D."/>
            <person name="Daum C."/>
            <person name="Ezra D."/>
            <person name="Gonzalez J."/>
            <person name="Henrissat B."/>
            <person name="Kuo A."/>
            <person name="Liang C."/>
            <person name="Lipzen A."/>
            <person name="Lutzoni F."/>
            <person name="Magnuson J."/>
            <person name="Mondo S."/>
            <person name="Nolan M."/>
            <person name="Ohm R."/>
            <person name="Pangilinan J."/>
            <person name="Park H.-J."/>
            <person name="Ramirez L."/>
            <person name="Alfaro M."/>
            <person name="Sun H."/>
            <person name="Tritt A."/>
            <person name="Yoshinaga Y."/>
            <person name="Zwiers L.-H."/>
            <person name="Turgeon B."/>
            <person name="Goodwin S."/>
            <person name="Spatafora J."/>
            <person name="Crous P."/>
            <person name="Grigoriev I."/>
        </authorList>
    </citation>
    <scope>NUCLEOTIDE SEQUENCE</scope>
    <source>
        <strain evidence="2">CBS 122681</strain>
    </source>
</reference>
<name>A0A6A6SR55_9PLEO</name>
<keyword evidence="3" id="KW-1185">Reference proteome</keyword>
<feature type="compositionally biased region" description="Acidic residues" evidence="1">
    <location>
        <begin position="317"/>
        <end position="331"/>
    </location>
</feature>
<gene>
    <name evidence="2" type="ORF">K491DRAFT_668853</name>
</gene>
<evidence type="ECO:0000313" key="3">
    <source>
        <dbReference type="Proteomes" id="UP000799324"/>
    </source>
</evidence>
<proteinExistence type="predicted"/>
<protein>
    <submittedName>
        <fullName evidence="2">Uncharacterized protein</fullName>
    </submittedName>
</protein>
<feature type="region of interest" description="Disordered" evidence="1">
    <location>
        <begin position="313"/>
        <end position="335"/>
    </location>
</feature>